<reference evidence="1 2" key="1">
    <citation type="submission" date="2018-04" db="EMBL/GenBank/DDBJ databases">
        <title>Sphingobacterium sp. M46 Genome.</title>
        <authorList>
            <person name="Cheng J."/>
            <person name="Li Y."/>
        </authorList>
    </citation>
    <scope>NUCLEOTIDE SEQUENCE [LARGE SCALE GENOMIC DNA]</scope>
    <source>
        <strain evidence="1 2">M46</strain>
    </source>
</reference>
<proteinExistence type="predicted"/>
<evidence type="ECO:0000313" key="1">
    <source>
        <dbReference type="EMBL" id="PUV22359.1"/>
    </source>
</evidence>
<dbReference type="EMBL" id="QCXX01000007">
    <property type="protein sequence ID" value="PUV22359.1"/>
    <property type="molecule type" value="Genomic_DNA"/>
</dbReference>
<sequence length="77" mass="8707">MLLHEEKGMISFFLEDKHDRAAMKLLDGNERKLKLKSGKLVSWGCLVSAFGWRSALIGSKLIPGYYQVRPVSRLSAQ</sequence>
<keyword evidence="2" id="KW-1185">Reference proteome</keyword>
<name>A0A363NNJ5_9SPHI</name>
<dbReference type="Proteomes" id="UP000250831">
    <property type="component" value="Unassembled WGS sequence"/>
</dbReference>
<accession>A0A363NNJ5</accession>
<gene>
    <name evidence="1" type="ORF">DCO56_22660</name>
</gene>
<comment type="caution">
    <text evidence="1">The sequence shown here is derived from an EMBL/GenBank/DDBJ whole genome shotgun (WGS) entry which is preliminary data.</text>
</comment>
<evidence type="ECO:0000313" key="2">
    <source>
        <dbReference type="Proteomes" id="UP000250831"/>
    </source>
</evidence>
<dbReference type="AlphaFoldDB" id="A0A363NNJ5"/>
<protein>
    <submittedName>
        <fullName evidence="1">Uncharacterized protein</fullName>
    </submittedName>
</protein>
<organism evidence="1 2">
    <name type="scientific">Sphingobacterium athyrii</name>
    <dbReference type="NCBI Taxonomy" id="2152717"/>
    <lineage>
        <taxon>Bacteria</taxon>
        <taxon>Pseudomonadati</taxon>
        <taxon>Bacteroidota</taxon>
        <taxon>Sphingobacteriia</taxon>
        <taxon>Sphingobacteriales</taxon>
        <taxon>Sphingobacteriaceae</taxon>
        <taxon>Sphingobacterium</taxon>
    </lineage>
</organism>